<dbReference type="InterPro" id="IPR027417">
    <property type="entry name" value="P-loop_NTPase"/>
</dbReference>
<dbReference type="InterPro" id="IPR017871">
    <property type="entry name" value="ABC_transporter-like_CS"/>
</dbReference>
<evidence type="ECO:0000259" key="10">
    <source>
        <dbReference type="PROSITE" id="PS50893"/>
    </source>
</evidence>
<dbReference type="PANTHER" id="PTHR43297:SF2">
    <property type="entry name" value="DIPEPTIDE TRANSPORT ATP-BINDING PROTEIN DPPD"/>
    <property type="match status" value="1"/>
</dbReference>
<accession>A0A6F8U2U0</accession>
<feature type="domain" description="ABC transporter" evidence="10">
    <location>
        <begin position="277"/>
        <end position="526"/>
    </location>
</feature>
<dbReference type="EC" id="7.4.2.9" evidence="8"/>
<dbReference type="RefSeq" id="WP_172420783.1">
    <property type="nucleotide sequence ID" value="NZ_AP022843.1"/>
</dbReference>
<dbReference type="PANTHER" id="PTHR43297">
    <property type="entry name" value="OLIGOPEPTIDE TRANSPORT ATP-BINDING PROTEIN APPD"/>
    <property type="match status" value="1"/>
</dbReference>
<evidence type="ECO:0000256" key="8">
    <source>
        <dbReference type="ARBA" id="ARBA00038852"/>
    </source>
</evidence>
<keyword evidence="6 11" id="KW-0067">ATP-binding</keyword>
<dbReference type="PROSITE" id="PS00211">
    <property type="entry name" value="ABC_TRANSPORTER_1"/>
    <property type="match status" value="2"/>
</dbReference>
<gene>
    <name evidence="11" type="primary">yejF</name>
    <name evidence="11" type="ORF">HHSLTHF2_17680</name>
</gene>
<dbReference type="InterPro" id="IPR003593">
    <property type="entry name" value="AAA+_ATPase"/>
</dbReference>
<evidence type="ECO:0000256" key="5">
    <source>
        <dbReference type="ARBA" id="ARBA00022741"/>
    </source>
</evidence>
<dbReference type="NCBIfam" id="NF007739">
    <property type="entry name" value="PRK10419.1"/>
    <property type="match status" value="2"/>
</dbReference>
<evidence type="ECO:0000256" key="1">
    <source>
        <dbReference type="ARBA" id="ARBA00004417"/>
    </source>
</evidence>
<organism evidence="11 12">
    <name type="scientific">Halomonas hydrothermalis</name>
    <dbReference type="NCBI Taxonomy" id="115561"/>
    <lineage>
        <taxon>Bacteria</taxon>
        <taxon>Pseudomonadati</taxon>
        <taxon>Pseudomonadota</taxon>
        <taxon>Gammaproteobacteria</taxon>
        <taxon>Oceanospirillales</taxon>
        <taxon>Halomonadaceae</taxon>
        <taxon>Halomonas</taxon>
    </lineage>
</organism>
<evidence type="ECO:0000256" key="7">
    <source>
        <dbReference type="ARBA" id="ARBA00023136"/>
    </source>
</evidence>
<comment type="catalytic activity">
    <reaction evidence="9">
        <text>a dipeptide(out) + ATP + H2O = a dipeptide(in) + ADP + phosphate + H(+)</text>
        <dbReference type="Rhea" id="RHEA:23120"/>
        <dbReference type="ChEBI" id="CHEBI:15377"/>
        <dbReference type="ChEBI" id="CHEBI:15378"/>
        <dbReference type="ChEBI" id="CHEBI:30616"/>
        <dbReference type="ChEBI" id="CHEBI:43474"/>
        <dbReference type="ChEBI" id="CHEBI:90799"/>
        <dbReference type="ChEBI" id="CHEBI:456216"/>
        <dbReference type="EC" id="7.4.2.9"/>
    </reaction>
</comment>
<evidence type="ECO:0000256" key="2">
    <source>
        <dbReference type="ARBA" id="ARBA00005417"/>
    </source>
</evidence>
<keyword evidence="4" id="KW-1003">Cell membrane</keyword>
<dbReference type="InterPro" id="IPR050388">
    <property type="entry name" value="ABC_Ni/Peptide_Import"/>
</dbReference>
<keyword evidence="12" id="KW-1185">Reference proteome</keyword>
<dbReference type="GO" id="GO:0005886">
    <property type="term" value="C:plasma membrane"/>
    <property type="evidence" value="ECO:0007669"/>
    <property type="project" value="UniProtKB-SubCell"/>
</dbReference>
<dbReference type="Pfam" id="PF08352">
    <property type="entry name" value="oligo_HPY"/>
    <property type="match status" value="2"/>
</dbReference>
<dbReference type="PROSITE" id="PS50893">
    <property type="entry name" value="ABC_TRANSPORTER_2"/>
    <property type="match status" value="2"/>
</dbReference>
<reference evidence="11 12" key="1">
    <citation type="submission" date="2020-03" db="EMBL/GenBank/DDBJ databases">
        <title>Complete Genome Sequence of Halomonas hydrothermalis Strain Slthf2, Halophilic Bacterium Isolated from Deep-Sea Hydrothermal-Vent Environments.</title>
        <authorList>
            <person name="Takeyama N."/>
            <person name="Huang M."/>
            <person name="Sato K."/>
            <person name="Galipon J."/>
            <person name="Arakawa K."/>
        </authorList>
    </citation>
    <scope>NUCLEOTIDE SEQUENCE [LARGE SCALE GENOMIC DNA]</scope>
    <source>
        <strain evidence="11 12">Slthf2</strain>
    </source>
</reference>
<evidence type="ECO:0000256" key="4">
    <source>
        <dbReference type="ARBA" id="ARBA00022475"/>
    </source>
</evidence>
<proteinExistence type="inferred from homology"/>
<dbReference type="Proteomes" id="UP000502259">
    <property type="component" value="Chromosome"/>
</dbReference>
<comment type="subcellular location">
    <subcellularLocation>
        <location evidence="1">Cell inner membrane</location>
        <topology evidence="1">Peripheral membrane protein</topology>
    </subcellularLocation>
</comment>
<dbReference type="SMART" id="SM00382">
    <property type="entry name" value="AAA"/>
    <property type="match status" value="2"/>
</dbReference>
<name>A0A6F8U2U0_9GAMM</name>
<evidence type="ECO:0000256" key="3">
    <source>
        <dbReference type="ARBA" id="ARBA00022448"/>
    </source>
</evidence>
<dbReference type="GO" id="GO:0055085">
    <property type="term" value="P:transmembrane transport"/>
    <property type="evidence" value="ECO:0007669"/>
    <property type="project" value="UniProtKB-ARBA"/>
</dbReference>
<protein>
    <recommendedName>
        <fullName evidence="8">ABC-type dipeptide transporter</fullName>
        <ecNumber evidence="8">7.4.2.9</ecNumber>
    </recommendedName>
</protein>
<dbReference type="NCBIfam" id="NF008453">
    <property type="entry name" value="PRK11308.1"/>
    <property type="match status" value="2"/>
</dbReference>
<dbReference type="InterPro" id="IPR013563">
    <property type="entry name" value="Oligopep_ABC_C"/>
</dbReference>
<dbReference type="Gene3D" id="3.40.50.300">
    <property type="entry name" value="P-loop containing nucleotide triphosphate hydrolases"/>
    <property type="match status" value="2"/>
</dbReference>
<dbReference type="Pfam" id="PF00005">
    <property type="entry name" value="ABC_tran"/>
    <property type="match status" value="2"/>
</dbReference>
<dbReference type="EMBL" id="AP022843">
    <property type="protein sequence ID" value="BCB07878.1"/>
    <property type="molecule type" value="Genomic_DNA"/>
</dbReference>
<evidence type="ECO:0000313" key="11">
    <source>
        <dbReference type="EMBL" id="BCB07878.1"/>
    </source>
</evidence>
<sequence>MPNHANTAKPLLRLSEFCVSFDGNVIVDSLSLTVNAGETLAIVGESGSGKSVSALGAINLLPDNASVSGQRWLAETDLNQLAKRDWNGIRGNQVGFVFQEPMTSLNPLHRIGKQIGETLRLHQGLKGQAARTRAKALLEQVKLPRPDELLDAWPHQLSGGQRQRVMIAMAIANNPALLIADEPTTALDVTVQQEILALLKELRDHHGMGVLLISHDLNLVRRHADRVCVMYQGKIQETGSVSDVFNNPQSDYTKALIAAEPEGRPAEPADTTPLLTTRQLSVSFSRPRTGLFQRQPPAFEALKATDLTIAPGETLGIVGESGSGKTTLASAVMRLVASQGEVILGDTTLSQLSGDTLRRQRHRLQMVFQDPYGALSPRMPVFDIVSEGLQFHHPDLTHAEVTERVHRTLREVGLPESCAARYPHEFSGGQRQRIAVARAIILEPELLVLDEPTSALDRTVQKQLVTLLRELQARRQLSYLFISHDLAVVRAMAHRIMVLKDGDVVEQGDCLEVLAAPQHPYTKALIEAAHLHSLSD</sequence>
<dbReference type="GO" id="GO:0016887">
    <property type="term" value="F:ATP hydrolysis activity"/>
    <property type="evidence" value="ECO:0007669"/>
    <property type="project" value="InterPro"/>
</dbReference>
<evidence type="ECO:0000256" key="6">
    <source>
        <dbReference type="ARBA" id="ARBA00022840"/>
    </source>
</evidence>
<feature type="domain" description="ABC transporter" evidence="10">
    <location>
        <begin position="12"/>
        <end position="257"/>
    </location>
</feature>
<keyword evidence="7" id="KW-0472">Membrane</keyword>
<keyword evidence="5" id="KW-0547">Nucleotide-binding</keyword>
<evidence type="ECO:0000313" key="12">
    <source>
        <dbReference type="Proteomes" id="UP000502259"/>
    </source>
</evidence>
<dbReference type="InterPro" id="IPR003439">
    <property type="entry name" value="ABC_transporter-like_ATP-bd"/>
</dbReference>
<dbReference type="FunFam" id="3.40.50.300:FF:000016">
    <property type="entry name" value="Oligopeptide ABC transporter ATP-binding component"/>
    <property type="match status" value="1"/>
</dbReference>
<comment type="similarity">
    <text evidence="2">Belongs to the ABC transporter superfamily.</text>
</comment>
<dbReference type="CDD" id="cd03257">
    <property type="entry name" value="ABC_NikE_OppD_transporters"/>
    <property type="match status" value="2"/>
</dbReference>
<evidence type="ECO:0000256" key="9">
    <source>
        <dbReference type="ARBA" id="ARBA00047356"/>
    </source>
</evidence>
<dbReference type="GO" id="GO:0015833">
    <property type="term" value="P:peptide transport"/>
    <property type="evidence" value="ECO:0007669"/>
    <property type="project" value="InterPro"/>
</dbReference>
<dbReference type="SUPFAM" id="SSF52540">
    <property type="entry name" value="P-loop containing nucleoside triphosphate hydrolases"/>
    <property type="match status" value="2"/>
</dbReference>
<dbReference type="GO" id="GO:0005524">
    <property type="term" value="F:ATP binding"/>
    <property type="evidence" value="ECO:0007669"/>
    <property type="project" value="UniProtKB-KW"/>
</dbReference>
<dbReference type="AlphaFoldDB" id="A0A6F8U2U0"/>
<keyword evidence="3" id="KW-0813">Transport</keyword>